<dbReference type="Proteomes" id="UP000077667">
    <property type="component" value="Chromosome"/>
</dbReference>
<dbReference type="InterPro" id="IPR050712">
    <property type="entry name" value="NAD(P)H-dep_reductase"/>
</dbReference>
<dbReference type="InterPro" id="IPR029039">
    <property type="entry name" value="Flavoprotein-like_sf"/>
</dbReference>
<dbReference type="Gene3D" id="3.40.50.360">
    <property type="match status" value="1"/>
</dbReference>
<dbReference type="RefSeq" id="WP_067751111.1">
    <property type="nucleotide sequence ID" value="NZ_CP015772.1"/>
</dbReference>
<evidence type="ECO:0000313" key="2">
    <source>
        <dbReference type="EMBL" id="ANH79818.1"/>
    </source>
</evidence>
<feature type="domain" description="NADPH-dependent FMN reductase-like" evidence="1">
    <location>
        <begin position="2"/>
        <end position="139"/>
    </location>
</feature>
<dbReference type="GO" id="GO:0010181">
    <property type="term" value="F:FMN binding"/>
    <property type="evidence" value="ECO:0007669"/>
    <property type="project" value="TreeGrafter"/>
</dbReference>
<protein>
    <submittedName>
        <fullName evidence="2">NADPH-dependent FMN reductase</fullName>
    </submittedName>
</protein>
<dbReference type="AlphaFoldDB" id="A0A1A9HWN5"/>
<dbReference type="Pfam" id="PF03358">
    <property type="entry name" value="FMN_red"/>
    <property type="match status" value="1"/>
</dbReference>
<proteinExistence type="predicted"/>
<sequence length="174" mass="19853">MITIVVGTNRLHSKSRKVAEFYKNQLDMIHVPGRILDLADLPEDFIVSALYHNIGKNQKFNEIRHEIEQAEKYVFVLPEYNNSVPGVFKAFIDGLSYPNALHNKKCALVGISDGVSGNALGLSHITDIFNYLGMYVLPQKIRIPLMKKNFVEGIVTDEFIHRLIIDQIQRLVKF</sequence>
<name>A0A1A9HWN5_9BACT</name>
<reference evidence="2 3" key="1">
    <citation type="submission" date="2016-05" db="EMBL/GenBank/DDBJ databases">
        <title>Niabella ginsenosidivorans BS26 whole genome sequencing.</title>
        <authorList>
            <person name="Im W.T."/>
            <person name="Siddiqi M.Z."/>
        </authorList>
    </citation>
    <scope>NUCLEOTIDE SEQUENCE [LARGE SCALE GENOMIC DNA]</scope>
    <source>
        <strain evidence="2 3">BS26</strain>
    </source>
</reference>
<evidence type="ECO:0000313" key="3">
    <source>
        <dbReference type="Proteomes" id="UP000077667"/>
    </source>
</evidence>
<dbReference type="KEGG" id="nia:A8C56_01470"/>
<dbReference type="OrthoDB" id="9812295at2"/>
<keyword evidence="3" id="KW-1185">Reference proteome</keyword>
<gene>
    <name evidence="2" type="ORF">A8C56_01470</name>
</gene>
<dbReference type="PANTHER" id="PTHR30543:SF21">
    <property type="entry name" value="NAD(P)H-DEPENDENT FMN REDUCTASE LOT6"/>
    <property type="match status" value="1"/>
</dbReference>
<dbReference type="InterPro" id="IPR005025">
    <property type="entry name" value="FMN_Rdtase-like_dom"/>
</dbReference>
<dbReference type="GO" id="GO:0005829">
    <property type="term" value="C:cytosol"/>
    <property type="evidence" value="ECO:0007669"/>
    <property type="project" value="TreeGrafter"/>
</dbReference>
<dbReference type="STRING" id="1176587.A8C56_01470"/>
<evidence type="ECO:0000259" key="1">
    <source>
        <dbReference type="Pfam" id="PF03358"/>
    </source>
</evidence>
<accession>A0A1A9HWN5</accession>
<dbReference type="SUPFAM" id="SSF52218">
    <property type="entry name" value="Flavoproteins"/>
    <property type="match status" value="1"/>
</dbReference>
<dbReference type="GO" id="GO:0016491">
    <property type="term" value="F:oxidoreductase activity"/>
    <property type="evidence" value="ECO:0007669"/>
    <property type="project" value="InterPro"/>
</dbReference>
<organism evidence="2 3">
    <name type="scientific">Niabella ginsenosidivorans</name>
    <dbReference type="NCBI Taxonomy" id="1176587"/>
    <lineage>
        <taxon>Bacteria</taxon>
        <taxon>Pseudomonadati</taxon>
        <taxon>Bacteroidota</taxon>
        <taxon>Chitinophagia</taxon>
        <taxon>Chitinophagales</taxon>
        <taxon>Chitinophagaceae</taxon>
        <taxon>Niabella</taxon>
    </lineage>
</organism>
<dbReference type="PANTHER" id="PTHR30543">
    <property type="entry name" value="CHROMATE REDUCTASE"/>
    <property type="match status" value="1"/>
</dbReference>
<dbReference type="EMBL" id="CP015772">
    <property type="protein sequence ID" value="ANH79818.1"/>
    <property type="molecule type" value="Genomic_DNA"/>
</dbReference>